<dbReference type="Gene3D" id="3.40.640.10">
    <property type="entry name" value="Type I PLP-dependent aspartate aminotransferase-like (Major domain)"/>
    <property type="match status" value="1"/>
</dbReference>
<comment type="subunit">
    <text evidence="4 6">Homodimer.</text>
</comment>
<comment type="caution">
    <text evidence="4">Lacks conserved residue(s) required for the propagation of feature annotation.</text>
</comment>
<dbReference type="Gene3D" id="3.90.1150.10">
    <property type="entry name" value="Aspartate Aminotransferase, domain 1"/>
    <property type="match status" value="1"/>
</dbReference>
<dbReference type="UniPathway" id="UPA00253">
    <property type="reaction ID" value="UER00329"/>
</dbReference>
<comment type="function">
    <text evidence="4 6">Catalyzes the cleavage of L-kynurenine (L-Kyn) and L-3-hydroxykynurenine (L-3OHKyn) into anthranilic acid (AA) and 3-hydroxyanthranilic acid (3-OHAA), respectively.</text>
</comment>
<feature type="binding site" evidence="4">
    <location>
        <position position="234"/>
    </location>
    <ligand>
        <name>pyridoxal 5'-phosphate</name>
        <dbReference type="ChEBI" id="CHEBI:597326"/>
    </ligand>
</feature>
<feature type="binding site" evidence="4">
    <location>
        <position position="291"/>
    </location>
    <ligand>
        <name>pyridoxal 5'-phosphate</name>
        <dbReference type="ChEBI" id="CHEBI:597326"/>
    </ligand>
</feature>
<dbReference type="OrthoDB" id="9812626at2"/>
<dbReference type="InterPro" id="IPR015422">
    <property type="entry name" value="PyrdxlP-dep_Trfase_small"/>
</dbReference>
<keyword evidence="1 4" id="KW-0662">Pyridine nucleotide biosynthesis</keyword>
<dbReference type="GO" id="GO:0043420">
    <property type="term" value="P:anthranilate metabolic process"/>
    <property type="evidence" value="ECO:0007669"/>
    <property type="project" value="TreeGrafter"/>
</dbReference>
<dbReference type="GO" id="GO:0019805">
    <property type="term" value="P:quinolinate biosynthetic process"/>
    <property type="evidence" value="ECO:0007669"/>
    <property type="project" value="UniProtKB-UniRule"/>
</dbReference>
<feature type="binding site" evidence="4">
    <location>
        <position position="263"/>
    </location>
    <ligand>
        <name>pyridoxal 5'-phosphate</name>
        <dbReference type="ChEBI" id="CHEBI:597326"/>
    </ligand>
</feature>
<dbReference type="UniPathway" id="UPA00334">
    <property type="reaction ID" value="UER00455"/>
</dbReference>
<dbReference type="InterPro" id="IPR000653">
    <property type="entry name" value="DegT/StrS_aminotransferase"/>
</dbReference>
<feature type="binding site" evidence="4">
    <location>
        <begin position="128"/>
        <end position="131"/>
    </location>
    <ligand>
        <name>pyridoxal 5'-phosphate</name>
        <dbReference type="ChEBI" id="CHEBI:597326"/>
    </ligand>
</feature>
<keyword evidence="9" id="KW-1185">Reference proteome</keyword>
<comment type="pathway">
    <text evidence="4 6">Amino-acid degradation; L-kynurenine degradation; L-alanine and anthranilate from L-kynurenine: step 1/1.</text>
</comment>
<dbReference type="RefSeq" id="WP_066292138.1">
    <property type="nucleotide sequence ID" value="NZ_CP016761.1"/>
</dbReference>
<dbReference type="PANTHER" id="PTHR14084:SF0">
    <property type="entry name" value="KYNURENINASE"/>
    <property type="match status" value="1"/>
</dbReference>
<name>A0A1B1Z7F3_9BACL</name>
<dbReference type="Proteomes" id="UP000077412">
    <property type="component" value="Chromosome"/>
</dbReference>
<evidence type="ECO:0000256" key="4">
    <source>
        <dbReference type="HAMAP-Rule" id="MF_01970"/>
    </source>
</evidence>
<evidence type="ECO:0000256" key="7">
    <source>
        <dbReference type="RuleBase" id="RU004508"/>
    </source>
</evidence>
<dbReference type="SUPFAM" id="SSF53383">
    <property type="entry name" value="PLP-dependent transferases"/>
    <property type="match status" value="1"/>
</dbReference>
<reference evidence="8 9" key="1">
    <citation type="submission" date="2016-08" db="EMBL/GenBank/DDBJ databases">
        <title>Complete genome sequence of Fictibacillus arsenicus G25-54, a strain with toxicity to nematodes and a potential arsenic-resistance activity.</title>
        <authorList>
            <person name="Zheng Z."/>
        </authorList>
    </citation>
    <scope>NUCLEOTIDE SEQUENCE [LARGE SCALE GENOMIC DNA]</scope>
    <source>
        <strain evidence="8 9">G25-54</strain>
    </source>
</reference>
<evidence type="ECO:0000256" key="1">
    <source>
        <dbReference type="ARBA" id="ARBA00022642"/>
    </source>
</evidence>
<comment type="cofactor">
    <cofactor evidence="4 6">
        <name>pyridoxal 5'-phosphate</name>
        <dbReference type="ChEBI" id="CHEBI:597326"/>
    </cofactor>
</comment>
<evidence type="ECO:0000256" key="6">
    <source>
        <dbReference type="PIRNR" id="PIRNR038800"/>
    </source>
</evidence>
<organism evidence="8 9">
    <name type="scientific">Fictibacillus arsenicus</name>
    <dbReference type="NCBI Taxonomy" id="255247"/>
    <lineage>
        <taxon>Bacteria</taxon>
        <taxon>Bacillati</taxon>
        <taxon>Bacillota</taxon>
        <taxon>Bacilli</taxon>
        <taxon>Bacillales</taxon>
        <taxon>Fictibacillaceae</taxon>
        <taxon>Fictibacillus</taxon>
    </lineage>
</organism>
<dbReference type="EC" id="3.7.1.3" evidence="4 5"/>
<accession>A0A1B1Z7F3</accession>
<dbReference type="EMBL" id="CP016761">
    <property type="protein sequence ID" value="ANX13393.1"/>
    <property type="molecule type" value="Genomic_DNA"/>
</dbReference>
<feature type="binding site" evidence="4">
    <location>
        <position position="212"/>
    </location>
    <ligand>
        <name>pyridoxal 5'-phosphate</name>
        <dbReference type="ChEBI" id="CHEBI:597326"/>
    </ligand>
</feature>
<protein>
    <recommendedName>
        <fullName evidence="4 5">Kynureninase</fullName>
        <ecNumber evidence="4 5">3.7.1.3</ecNumber>
    </recommendedName>
    <alternativeName>
        <fullName evidence="4">L-kynurenine hydrolase</fullName>
    </alternativeName>
</protein>
<evidence type="ECO:0000256" key="5">
    <source>
        <dbReference type="NCBIfam" id="TIGR01814"/>
    </source>
</evidence>
<dbReference type="GO" id="GO:0030429">
    <property type="term" value="F:kynureninase activity"/>
    <property type="evidence" value="ECO:0007669"/>
    <property type="project" value="UniProtKB-UniRule"/>
</dbReference>
<feature type="binding site" evidence="4">
    <location>
        <position position="101"/>
    </location>
    <ligand>
        <name>pyridoxal 5'-phosphate</name>
        <dbReference type="ChEBI" id="CHEBI:597326"/>
    </ligand>
</feature>
<dbReference type="KEGG" id="far:ABE41_015395"/>
<feature type="binding site" evidence="4">
    <location>
        <position position="100"/>
    </location>
    <ligand>
        <name>pyridoxal 5'-phosphate</name>
        <dbReference type="ChEBI" id="CHEBI:597326"/>
    </ligand>
</feature>
<dbReference type="HAMAP" id="MF_01970">
    <property type="entry name" value="Kynureninase"/>
    <property type="match status" value="1"/>
</dbReference>
<dbReference type="GO" id="GO:0097053">
    <property type="term" value="P:L-kynurenine catabolic process"/>
    <property type="evidence" value="ECO:0007669"/>
    <property type="project" value="UniProtKB-UniRule"/>
</dbReference>
<feature type="binding site" evidence="4">
    <location>
        <position position="209"/>
    </location>
    <ligand>
        <name>pyridoxal 5'-phosphate</name>
        <dbReference type="ChEBI" id="CHEBI:597326"/>
    </ligand>
</feature>
<dbReference type="PIRSF" id="PIRSF038800">
    <property type="entry name" value="KYNU"/>
    <property type="match status" value="1"/>
</dbReference>
<evidence type="ECO:0000313" key="8">
    <source>
        <dbReference type="EMBL" id="ANX13393.1"/>
    </source>
</evidence>
<dbReference type="GO" id="GO:0005737">
    <property type="term" value="C:cytoplasm"/>
    <property type="evidence" value="ECO:0007669"/>
    <property type="project" value="UniProtKB-UniRule"/>
</dbReference>
<comment type="catalytic activity">
    <reaction evidence="4 6">
        <text>L-kynurenine + H2O = anthranilate + L-alanine + H(+)</text>
        <dbReference type="Rhea" id="RHEA:16813"/>
        <dbReference type="ChEBI" id="CHEBI:15377"/>
        <dbReference type="ChEBI" id="CHEBI:15378"/>
        <dbReference type="ChEBI" id="CHEBI:16567"/>
        <dbReference type="ChEBI" id="CHEBI:57959"/>
        <dbReference type="ChEBI" id="CHEBI:57972"/>
        <dbReference type="EC" id="3.7.1.3"/>
    </reaction>
</comment>
<evidence type="ECO:0000313" key="9">
    <source>
        <dbReference type="Proteomes" id="UP000077412"/>
    </source>
</evidence>
<dbReference type="GO" id="GO:0009435">
    <property type="term" value="P:NAD+ biosynthetic process"/>
    <property type="evidence" value="ECO:0007669"/>
    <property type="project" value="UniProtKB-UniRule"/>
</dbReference>
<evidence type="ECO:0000256" key="3">
    <source>
        <dbReference type="ARBA" id="ARBA00022898"/>
    </source>
</evidence>
<dbReference type="Pfam" id="PF01041">
    <property type="entry name" value="DegT_DnrJ_EryC1"/>
    <property type="match status" value="1"/>
</dbReference>
<evidence type="ECO:0000256" key="2">
    <source>
        <dbReference type="ARBA" id="ARBA00022801"/>
    </source>
</evidence>
<dbReference type="Pfam" id="PF22580">
    <property type="entry name" value="KYNU_C"/>
    <property type="match status" value="1"/>
</dbReference>
<dbReference type="AlphaFoldDB" id="A0A1B1Z7F3"/>
<keyword evidence="3 4" id="KW-0663">Pyridoxal phosphate</keyword>
<feature type="modified residue" description="N6-(pyridoxal phosphate)lysine" evidence="4">
    <location>
        <position position="235"/>
    </location>
</feature>
<dbReference type="STRING" id="255247.ABE41_015395"/>
<dbReference type="InterPro" id="IPR010111">
    <property type="entry name" value="Kynureninase"/>
</dbReference>
<comment type="pathway">
    <text evidence="4 6">Cofactor biosynthesis; NAD(+) biosynthesis; quinolinate from L-kynurenine: step 2/3.</text>
</comment>
<dbReference type="PANTHER" id="PTHR14084">
    <property type="entry name" value="KYNURENINASE"/>
    <property type="match status" value="1"/>
</dbReference>
<comment type="similarity">
    <text evidence="7">Belongs to the DegT/DnrJ/EryC1 family.</text>
</comment>
<dbReference type="NCBIfam" id="TIGR01814">
    <property type="entry name" value="kynureninase"/>
    <property type="match status" value="1"/>
</dbReference>
<comment type="catalytic activity">
    <reaction evidence="6">
        <text>3-hydroxy-L-kynurenine + H2O = 3-hydroxyanthranilate + L-alanine + H(+)</text>
        <dbReference type="Rhea" id="RHEA:25143"/>
        <dbReference type="ChEBI" id="CHEBI:15377"/>
        <dbReference type="ChEBI" id="CHEBI:15378"/>
        <dbReference type="ChEBI" id="CHEBI:36559"/>
        <dbReference type="ChEBI" id="CHEBI:57972"/>
        <dbReference type="ChEBI" id="CHEBI:58125"/>
        <dbReference type="EC" id="3.7.1.3"/>
    </reaction>
</comment>
<keyword evidence="2 4" id="KW-0378">Hydrolase</keyword>
<dbReference type="GO" id="GO:0030170">
    <property type="term" value="F:pyridoxal phosphate binding"/>
    <property type="evidence" value="ECO:0007669"/>
    <property type="project" value="UniProtKB-UniRule"/>
</dbReference>
<dbReference type="InterPro" id="IPR015421">
    <property type="entry name" value="PyrdxlP-dep_Trfase_major"/>
</dbReference>
<sequence>MTQITAETVELLDQNDELASFKNEFYVKNDSIYLDGNSLGLLSRRAEQSLLDVLNDWKEQGIDGWMGGKYPWFTLSEQLAEKLAVLVGAEANEVIVTGSTTVNLHQLAATFFEPKPGKTKILADELTFPSDIYALQSQLKLKGLNPETELVQVKSKNWMTLDEQDIIDAMTDDVALIVLPSVLYRSGQLLDMERLTKEAHKRNIPIGFDLCHSIGAVPHELSKWGVDFALWCNYKYVNAGPGGVGGIYVNKKHFTKTPGLSGWFGSKKESQFDMDHTFDAEESAGGFQIGTPHMLSTAPLIGSLSIFEEAKIERIRSKSLKLTTLLMDLLDQELKDVFKVVNPLDDARRGGHVALMHNDAARICKALKDNGIVPDFRAPNVIRLAPVALYNSFRDVYDAVHILAKIMNTREYEKYENKREVIA</sequence>
<dbReference type="GO" id="GO:0019441">
    <property type="term" value="P:L-tryptophan catabolic process to kynurenine"/>
    <property type="evidence" value="ECO:0007669"/>
    <property type="project" value="TreeGrafter"/>
</dbReference>
<comment type="similarity">
    <text evidence="4 6">Belongs to the kynureninase family.</text>
</comment>
<gene>
    <name evidence="4" type="primary">kynU</name>
    <name evidence="8" type="ORF">ABE41_015395</name>
</gene>
<dbReference type="InterPro" id="IPR015424">
    <property type="entry name" value="PyrdxlP-dep_Trfase"/>
</dbReference>
<proteinExistence type="inferred from homology"/>